<sequence length="92" mass="10738">MRTSRIRELFPLAVSIAYALILNGFISESTEQDGSIIRQQEDLVTALDENEAFVLFREKLRLRKLNISRDAELRRLYLVKPSQNTSQLIDHY</sequence>
<evidence type="ECO:0000313" key="1">
    <source>
        <dbReference type="EMBL" id="EYC05201.1"/>
    </source>
</evidence>
<accession>A0A016TR30</accession>
<protein>
    <submittedName>
        <fullName evidence="1">Uncharacterized protein</fullName>
    </submittedName>
</protein>
<organism evidence="1 2">
    <name type="scientific">Ancylostoma ceylanicum</name>
    <dbReference type="NCBI Taxonomy" id="53326"/>
    <lineage>
        <taxon>Eukaryota</taxon>
        <taxon>Metazoa</taxon>
        <taxon>Ecdysozoa</taxon>
        <taxon>Nematoda</taxon>
        <taxon>Chromadorea</taxon>
        <taxon>Rhabditida</taxon>
        <taxon>Rhabditina</taxon>
        <taxon>Rhabditomorpha</taxon>
        <taxon>Strongyloidea</taxon>
        <taxon>Ancylostomatidae</taxon>
        <taxon>Ancylostomatinae</taxon>
        <taxon>Ancylostoma</taxon>
    </lineage>
</organism>
<evidence type="ECO:0000313" key="2">
    <source>
        <dbReference type="Proteomes" id="UP000024635"/>
    </source>
</evidence>
<keyword evidence="2" id="KW-1185">Reference proteome</keyword>
<name>A0A016TR30_9BILA</name>
<comment type="caution">
    <text evidence="1">The sequence shown here is derived from an EMBL/GenBank/DDBJ whole genome shotgun (WGS) entry which is preliminary data.</text>
</comment>
<dbReference type="EMBL" id="JARK01001419">
    <property type="protein sequence ID" value="EYC05201.1"/>
    <property type="molecule type" value="Genomic_DNA"/>
</dbReference>
<dbReference type="AlphaFoldDB" id="A0A016TR30"/>
<dbReference type="Proteomes" id="UP000024635">
    <property type="component" value="Unassembled WGS sequence"/>
</dbReference>
<reference evidence="2" key="1">
    <citation type="journal article" date="2015" name="Nat. Genet.">
        <title>The genome and transcriptome of the zoonotic hookworm Ancylostoma ceylanicum identify infection-specific gene families.</title>
        <authorList>
            <person name="Schwarz E.M."/>
            <person name="Hu Y."/>
            <person name="Antoshechkin I."/>
            <person name="Miller M.M."/>
            <person name="Sternberg P.W."/>
            <person name="Aroian R.V."/>
        </authorList>
    </citation>
    <scope>NUCLEOTIDE SEQUENCE</scope>
    <source>
        <strain evidence="2">HY135</strain>
    </source>
</reference>
<gene>
    <name evidence="1" type="primary">Acey_s0083.g1645</name>
    <name evidence="1" type="ORF">Y032_0083g1645</name>
</gene>
<proteinExistence type="predicted"/>